<dbReference type="Gene3D" id="2.60.40.10">
    <property type="entry name" value="Immunoglobulins"/>
    <property type="match status" value="1"/>
</dbReference>
<dbReference type="AlphaFoldDB" id="A0A3S5CVB2"/>
<name>A0A3S5CVB2_9PLAT</name>
<keyword evidence="2" id="KW-1185">Reference proteome</keyword>
<gene>
    <name evidence="1" type="ORF">PXEA_LOCUS35363</name>
</gene>
<dbReference type="InterPro" id="IPR013783">
    <property type="entry name" value="Ig-like_fold"/>
</dbReference>
<reference evidence="1" key="1">
    <citation type="submission" date="2018-11" db="EMBL/GenBank/DDBJ databases">
        <authorList>
            <consortium name="Pathogen Informatics"/>
        </authorList>
    </citation>
    <scope>NUCLEOTIDE SEQUENCE</scope>
</reference>
<dbReference type="Proteomes" id="UP000784294">
    <property type="component" value="Unassembled WGS sequence"/>
</dbReference>
<sequence length="148" mass="16742">MRLSLHVRIGLGCLGQIATLDEHEEECYLALTEAKKSFDNERKYSQFLTIGTKLQFLKRSNEQSDFDAQCYDNVALGTSSWRAPPSSPQHLTIDLSDTARVRLIWESPMDYGGRRDVVYSLECRMSPGNRPCPASLVYVPPGRVNQTE</sequence>
<proteinExistence type="predicted"/>
<dbReference type="EMBL" id="CAAALY010271688">
    <property type="protein sequence ID" value="VEL41923.1"/>
    <property type="molecule type" value="Genomic_DNA"/>
</dbReference>
<dbReference type="InterPro" id="IPR036116">
    <property type="entry name" value="FN3_sf"/>
</dbReference>
<comment type="caution">
    <text evidence="1">The sequence shown here is derived from an EMBL/GenBank/DDBJ whole genome shotgun (WGS) entry which is preliminary data.</text>
</comment>
<evidence type="ECO:0000313" key="2">
    <source>
        <dbReference type="Proteomes" id="UP000784294"/>
    </source>
</evidence>
<evidence type="ECO:0008006" key="3">
    <source>
        <dbReference type="Google" id="ProtNLM"/>
    </source>
</evidence>
<evidence type="ECO:0000313" key="1">
    <source>
        <dbReference type="EMBL" id="VEL41923.1"/>
    </source>
</evidence>
<organism evidence="1 2">
    <name type="scientific">Protopolystoma xenopodis</name>
    <dbReference type="NCBI Taxonomy" id="117903"/>
    <lineage>
        <taxon>Eukaryota</taxon>
        <taxon>Metazoa</taxon>
        <taxon>Spiralia</taxon>
        <taxon>Lophotrochozoa</taxon>
        <taxon>Platyhelminthes</taxon>
        <taxon>Monogenea</taxon>
        <taxon>Polyopisthocotylea</taxon>
        <taxon>Polystomatidea</taxon>
        <taxon>Polystomatidae</taxon>
        <taxon>Protopolystoma</taxon>
    </lineage>
</organism>
<dbReference type="SUPFAM" id="SSF49265">
    <property type="entry name" value="Fibronectin type III"/>
    <property type="match status" value="1"/>
</dbReference>
<dbReference type="OrthoDB" id="98077at2759"/>
<accession>A0A3S5CVB2</accession>
<protein>
    <recommendedName>
        <fullName evidence="3">Fibronectin type-III domain-containing protein</fullName>
    </recommendedName>
</protein>